<evidence type="ECO:0000313" key="5">
    <source>
        <dbReference type="EMBL" id="MDV0441759.1"/>
    </source>
</evidence>
<dbReference type="InterPro" id="IPR011991">
    <property type="entry name" value="ArsR-like_HTH"/>
</dbReference>
<dbReference type="EMBL" id="JAWDKA010000004">
    <property type="protein sequence ID" value="MDV0441759.1"/>
    <property type="molecule type" value="Genomic_DNA"/>
</dbReference>
<dbReference type="SUPFAM" id="SSF46785">
    <property type="entry name" value="Winged helix' DNA-binding domain"/>
    <property type="match status" value="1"/>
</dbReference>
<dbReference type="RefSeq" id="WP_338094163.1">
    <property type="nucleotide sequence ID" value="NZ_JAWDKA010000004.1"/>
</dbReference>
<dbReference type="PANTHER" id="PTHR33204">
    <property type="entry name" value="TRANSCRIPTIONAL REGULATOR, MARR FAMILY"/>
    <property type="match status" value="1"/>
</dbReference>
<dbReference type="InterPro" id="IPR036390">
    <property type="entry name" value="WH_DNA-bd_sf"/>
</dbReference>
<evidence type="ECO:0000313" key="6">
    <source>
        <dbReference type="Proteomes" id="UP001273136"/>
    </source>
</evidence>
<evidence type="ECO:0000256" key="2">
    <source>
        <dbReference type="ARBA" id="ARBA00023125"/>
    </source>
</evidence>
<dbReference type="PROSITE" id="PS51118">
    <property type="entry name" value="HTH_HXLR"/>
    <property type="match status" value="1"/>
</dbReference>
<organism evidence="5 6">
    <name type="scientific">Methanorbis furvi</name>
    <dbReference type="NCBI Taxonomy" id="3028299"/>
    <lineage>
        <taxon>Archaea</taxon>
        <taxon>Methanobacteriati</taxon>
        <taxon>Methanobacteriota</taxon>
        <taxon>Stenosarchaea group</taxon>
        <taxon>Methanomicrobia</taxon>
        <taxon>Methanomicrobiales</taxon>
        <taxon>Methanocorpusculaceae</taxon>
        <taxon>Methanorbis</taxon>
    </lineage>
</organism>
<comment type="caution">
    <text evidence="5">The sequence shown here is derived from an EMBL/GenBank/DDBJ whole genome shotgun (WGS) entry which is preliminary data.</text>
</comment>
<protein>
    <submittedName>
        <fullName evidence="5">HTH-type transcriptional regulator YtcD</fullName>
    </submittedName>
</protein>
<keyword evidence="1" id="KW-0805">Transcription regulation</keyword>
<dbReference type="Pfam" id="PF01638">
    <property type="entry name" value="HxlR"/>
    <property type="match status" value="1"/>
</dbReference>
<dbReference type="CDD" id="cd00090">
    <property type="entry name" value="HTH_ARSR"/>
    <property type="match status" value="1"/>
</dbReference>
<evidence type="ECO:0000256" key="1">
    <source>
        <dbReference type="ARBA" id="ARBA00023015"/>
    </source>
</evidence>
<dbReference type="AlphaFoldDB" id="A0AAE4MCL2"/>
<keyword evidence="6" id="KW-1185">Reference proteome</keyword>
<evidence type="ECO:0000256" key="3">
    <source>
        <dbReference type="ARBA" id="ARBA00023163"/>
    </source>
</evidence>
<dbReference type="Gene3D" id="1.10.10.10">
    <property type="entry name" value="Winged helix-like DNA-binding domain superfamily/Winged helix DNA-binding domain"/>
    <property type="match status" value="1"/>
</dbReference>
<name>A0AAE4MCL2_9EURY</name>
<gene>
    <name evidence="5" type="primary">ytcD</name>
    <name evidence="5" type="ORF">McpAg1_09690</name>
</gene>
<feature type="domain" description="HTH hxlR-type" evidence="4">
    <location>
        <begin position="15"/>
        <end position="114"/>
    </location>
</feature>
<sequence length="119" mass="13547">MDNIPPNAKKQKYICGIDAALDIIGGKWKAHILYALMDETLRYSQIQPALPRKITQRMLTKELRDLEKSGLVTRTVYPEIPPKVEYSLTDKGRSIMPILDQLCTWGGENITEEIEIICS</sequence>
<dbReference type="PANTHER" id="PTHR33204:SF29">
    <property type="entry name" value="TRANSCRIPTIONAL REGULATOR"/>
    <property type="match status" value="1"/>
</dbReference>
<dbReference type="InterPro" id="IPR036388">
    <property type="entry name" value="WH-like_DNA-bd_sf"/>
</dbReference>
<dbReference type="GO" id="GO:0003677">
    <property type="term" value="F:DNA binding"/>
    <property type="evidence" value="ECO:0007669"/>
    <property type="project" value="UniProtKB-KW"/>
</dbReference>
<dbReference type="Proteomes" id="UP001273136">
    <property type="component" value="Unassembled WGS sequence"/>
</dbReference>
<evidence type="ECO:0000259" key="4">
    <source>
        <dbReference type="PROSITE" id="PS51118"/>
    </source>
</evidence>
<dbReference type="InterPro" id="IPR002577">
    <property type="entry name" value="HTH_HxlR"/>
</dbReference>
<proteinExistence type="predicted"/>
<keyword evidence="2" id="KW-0238">DNA-binding</keyword>
<keyword evidence="3" id="KW-0804">Transcription</keyword>
<reference evidence="5" key="1">
    <citation type="submission" date="2023-06" db="EMBL/GenBank/DDBJ databases">
        <title>Genome sequence of Methancorpusculaceae sp. Ag1.</title>
        <authorList>
            <person name="Protasov E."/>
            <person name="Platt K."/>
            <person name="Poehlein A."/>
            <person name="Daniel R."/>
            <person name="Brune A."/>
        </authorList>
    </citation>
    <scope>NUCLEOTIDE SEQUENCE</scope>
    <source>
        <strain evidence="5">Ag1</strain>
    </source>
</reference>
<accession>A0AAE4MCL2</accession>